<dbReference type="Proteomes" id="UP001565368">
    <property type="component" value="Unassembled WGS sequence"/>
</dbReference>
<evidence type="ECO:0000256" key="6">
    <source>
        <dbReference type="ARBA" id="ARBA00022792"/>
    </source>
</evidence>
<dbReference type="PANTHER" id="PTHR28264">
    <property type="entry name" value="CYTOCHROME C OXIDASE SUBUNIT 7A"/>
    <property type="match status" value="1"/>
</dbReference>
<evidence type="ECO:0000256" key="1">
    <source>
        <dbReference type="ARBA" id="ARBA00004434"/>
    </source>
</evidence>
<protein>
    <recommendedName>
        <fullName evidence="4 12">Cytochrome c oxidase subunit 9, mitochondrial</fullName>
    </recommendedName>
    <alternativeName>
        <fullName evidence="11 12">Cytochrome c oxidase polypeptide VIIA</fullName>
    </alternativeName>
</protein>
<evidence type="ECO:0000313" key="14">
    <source>
        <dbReference type="EMBL" id="KAL1409133.1"/>
    </source>
</evidence>
<sequence length="61" mass="6718">MSAIAPITGKLRKQLFTDLGVSLGLGIAAGYYFWYGIHLPAAKKRDVFYAKLEAQKLEESA</sequence>
<keyword evidence="6 12" id="KW-0999">Mitochondrion inner membrane</keyword>
<comment type="subcellular location">
    <subcellularLocation>
        <location evidence="1">Mitochondrion inner membrane</location>
        <topology evidence="1">Single-pass membrane protein</topology>
    </subcellularLocation>
</comment>
<keyword evidence="15" id="KW-1185">Reference proteome</keyword>
<feature type="transmembrane region" description="Helical" evidence="13">
    <location>
        <begin position="15"/>
        <end position="35"/>
    </location>
</feature>
<comment type="caution">
    <text evidence="14">The sequence shown here is derived from an EMBL/GenBank/DDBJ whole genome shotgun (WGS) entry which is preliminary data.</text>
</comment>
<proteinExistence type="inferred from homology"/>
<organism evidence="14 15">
    <name type="scientific">Vanrija albida</name>
    <dbReference type="NCBI Taxonomy" id="181172"/>
    <lineage>
        <taxon>Eukaryota</taxon>
        <taxon>Fungi</taxon>
        <taxon>Dikarya</taxon>
        <taxon>Basidiomycota</taxon>
        <taxon>Agaricomycotina</taxon>
        <taxon>Tremellomycetes</taxon>
        <taxon>Trichosporonales</taxon>
        <taxon>Trichosporonaceae</taxon>
        <taxon>Vanrija</taxon>
    </lineage>
</organism>
<evidence type="ECO:0000256" key="9">
    <source>
        <dbReference type="ARBA" id="ARBA00023128"/>
    </source>
</evidence>
<name>A0ABR3Q310_9TREE</name>
<evidence type="ECO:0000256" key="10">
    <source>
        <dbReference type="ARBA" id="ARBA00023136"/>
    </source>
</evidence>
<evidence type="ECO:0000256" key="4">
    <source>
        <dbReference type="ARBA" id="ARBA00016081"/>
    </source>
</evidence>
<dbReference type="PIRSF" id="PIRSF000283">
    <property type="entry name" value="COX9"/>
    <property type="match status" value="1"/>
</dbReference>
<evidence type="ECO:0000256" key="11">
    <source>
        <dbReference type="ARBA" id="ARBA00031091"/>
    </source>
</evidence>
<dbReference type="CDD" id="cd22888">
    <property type="entry name" value="CcO_VIIa_fungal"/>
    <property type="match status" value="1"/>
</dbReference>
<dbReference type="RefSeq" id="XP_069209077.1">
    <property type="nucleotide sequence ID" value="XM_069354435.1"/>
</dbReference>
<evidence type="ECO:0000256" key="3">
    <source>
        <dbReference type="ARBA" id="ARBA00008862"/>
    </source>
</evidence>
<comment type="function">
    <text evidence="12">Component of the cytochrome c oxidase, the last enzyme in the mitochondrial electron transport chain which drives oxidative phosphorylation.</text>
</comment>
<keyword evidence="8 12" id="KW-0560">Oxidoreductase</keyword>
<evidence type="ECO:0000256" key="2">
    <source>
        <dbReference type="ARBA" id="ARBA00004673"/>
    </source>
</evidence>
<dbReference type="GeneID" id="95987003"/>
<evidence type="ECO:0000313" key="15">
    <source>
        <dbReference type="Proteomes" id="UP001565368"/>
    </source>
</evidence>
<keyword evidence="10 12" id="KW-0472">Membrane</keyword>
<keyword evidence="9 12" id="KW-0496">Mitochondrion</keyword>
<keyword evidence="5 13" id="KW-0812">Transmembrane</keyword>
<comment type="similarity">
    <text evidence="3 12">Belongs to the fungal cytochrome c oxidase subunit 7a family.</text>
</comment>
<accession>A0ABR3Q310</accession>
<evidence type="ECO:0000256" key="8">
    <source>
        <dbReference type="ARBA" id="ARBA00023002"/>
    </source>
</evidence>
<evidence type="ECO:0000256" key="13">
    <source>
        <dbReference type="SAM" id="Phobius"/>
    </source>
</evidence>
<dbReference type="EMBL" id="JBBXJM010000004">
    <property type="protein sequence ID" value="KAL1409133.1"/>
    <property type="molecule type" value="Genomic_DNA"/>
</dbReference>
<reference evidence="14 15" key="1">
    <citation type="submission" date="2023-08" db="EMBL/GenBank/DDBJ databases">
        <title>Annotated Genome Sequence of Vanrija albida AlHP1.</title>
        <authorList>
            <person name="Herzog R."/>
        </authorList>
    </citation>
    <scope>NUCLEOTIDE SEQUENCE [LARGE SCALE GENOMIC DNA]</scope>
    <source>
        <strain evidence="14 15">AlHP1</strain>
    </source>
</reference>
<dbReference type="PANTHER" id="PTHR28264:SF1">
    <property type="entry name" value="CYTOCHROME C OXIDASE SUBUNIT 6C"/>
    <property type="match status" value="1"/>
</dbReference>
<dbReference type="InterPro" id="IPR014368">
    <property type="entry name" value="Cyt_c_oxidase_su7a_fun"/>
</dbReference>
<evidence type="ECO:0000256" key="5">
    <source>
        <dbReference type="ARBA" id="ARBA00022692"/>
    </source>
</evidence>
<keyword evidence="7 13" id="KW-1133">Transmembrane helix</keyword>
<gene>
    <name evidence="14" type="primary">COX9</name>
    <name evidence="14" type="ORF">Q8F55_005960</name>
</gene>
<evidence type="ECO:0000256" key="7">
    <source>
        <dbReference type="ARBA" id="ARBA00022989"/>
    </source>
</evidence>
<comment type="pathway">
    <text evidence="2 12">Energy metabolism; oxidative phosphorylation.</text>
</comment>
<evidence type="ECO:0000256" key="12">
    <source>
        <dbReference type="PIRNR" id="PIRNR000283"/>
    </source>
</evidence>